<keyword evidence="2" id="KW-1185">Reference proteome</keyword>
<dbReference type="Proteomes" id="UP001458880">
    <property type="component" value="Unassembled WGS sequence"/>
</dbReference>
<comment type="caution">
    <text evidence="1">The sequence shown here is derived from an EMBL/GenBank/DDBJ whole genome shotgun (WGS) entry which is preliminary data.</text>
</comment>
<dbReference type="AlphaFoldDB" id="A0AAW1KFU9"/>
<sequence>MFCLDCGLMTFGNQNVDIHNINTNTYVLPGLWSDDVSCLTTSSWSSVTFFIIIMSITSSAGGREDGGLHWAVDPNFELLSEVYHEFITLECQDVCLAFRSPARMVAIWPLNAADRSSSSILLAGCLAFRSPARMVAIWPLNAADRSSSSILLAGRL</sequence>
<proteinExistence type="predicted"/>
<evidence type="ECO:0000313" key="2">
    <source>
        <dbReference type="Proteomes" id="UP001458880"/>
    </source>
</evidence>
<accession>A0AAW1KFU9</accession>
<dbReference type="EMBL" id="JASPKY010000247">
    <property type="protein sequence ID" value="KAK9717067.1"/>
    <property type="molecule type" value="Genomic_DNA"/>
</dbReference>
<gene>
    <name evidence="1" type="ORF">QE152_g24363</name>
</gene>
<organism evidence="1 2">
    <name type="scientific">Popillia japonica</name>
    <name type="common">Japanese beetle</name>
    <dbReference type="NCBI Taxonomy" id="7064"/>
    <lineage>
        <taxon>Eukaryota</taxon>
        <taxon>Metazoa</taxon>
        <taxon>Ecdysozoa</taxon>
        <taxon>Arthropoda</taxon>
        <taxon>Hexapoda</taxon>
        <taxon>Insecta</taxon>
        <taxon>Pterygota</taxon>
        <taxon>Neoptera</taxon>
        <taxon>Endopterygota</taxon>
        <taxon>Coleoptera</taxon>
        <taxon>Polyphaga</taxon>
        <taxon>Scarabaeiformia</taxon>
        <taxon>Scarabaeidae</taxon>
        <taxon>Rutelinae</taxon>
        <taxon>Popillia</taxon>
    </lineage>
</organism>
<protein>
    <submittedName>
        <fullName evidence="1">Uncharacterized protein</fullName>
    </submittedName>
</protein>
<reference evidence="1 2" key="1">
    <citation type="journal article" date="2024" name="BMC Genomics">
        <title>De novo assembly and annotation of Popillia japonica's genome with initial clues to its potential as an invasive pest.</title>
        <authorList>
            <person name="Cucini C."/>
            <person name="Boschi S."/>
            <person name="Funari R."/>
            <person name="Cardaioli E."/>
            <person name="Iannotti N."/>
            <person name="Marturano G."/>
            <person name="Paoli F."/>
            <person name="Bruttini M."/>
            <person name="Carapelli A."/>
            <person name="Frati F."/>
            <person name="Nardi F."/>
        </authorList>
    </citation>
    <scope>NUCLEOTIDE SEQUENCE [LARGE SCALE GENOMIC DNA]</scope>
    <source>
        <strain evidence="1">DMR45628</strain>
    </source>
</reference>
<evidence type="ECO:0000313" key="1">
    <source>
        <dbReference type="EMBL" id="KAK9717067.1"/>
    </source>
</evidence>
<name>A0AAW1KFU9_POPJA</name>